<dbReference type="Proteomes" id="UP000017836">
    <property type="component" value="Unassembled WGS sequence"/>
</dbReference>
<gene>
    <name evidence="4" type="ORF">AMTR_s00059p00088650</name>
</gene>
<keyword evidence="2" id="KW-0732">Signal</keyword>
<feature type="region of interest" description="Disordered" evidence="1">
    <location>
        <begin position="172"/>
        <end position="197"/>
    </location>
</feature>
<dbReference type="PANTHER" id="PTHR31236">
    <property type="entry name" value="BURP DOMAIN PROTEIN USPL1-LIKE"/>
    <property type="match status" value="1"/>
</dbReference>
<accession>U5DAV9</accession>
<dbReference type="InterPro" id="IPR044816">
    <property type="entry name" value="BURP"/>
</dbReference>
<feature type="domain" description="BURP" evidence="3">
    <location>
        <begin position="220"/>
        <end position="438"/>
    </location>
</feature>
<dbReference type="Pfam" id="PF03181">
    <property type="entry name" value="BURP"/>
    <property type="match status" value="1"/>
</dbReference>
<protein>
    <recommendedName>
        <fullName evidence="3">BURP domain-containing protein</fullName>
    </recommendedName>
</protein>
<evidence type="ECO:0000313" key="5">
    <source>
        <dbReference type="Proteomes" id="UP000017836"/>
    </source>
</evidence>
<proteinExistence type="predicted"/>
<dbReference type="PANTHER" id="PTHR31236:SF32">
    <property type="entry name" value="BURP DOMAIN PROTEIN USPL1-LIKE"/>
    <property type="match status" value="1"/>
</dbReference>
<evidence type="ECO:0000313" key="4">
    <source>
        <dbReference type="EMBL" id="ERN17518.1"/>
    </source>
</evidence>
<evidence type="ECO:0000256" key="1">
    <source>
        <dbReference type="SAM" id="MobiDB-lite"/>
    </source>
</evidence>
<evidence type="ECO:0000256" key="2">
    <source>
        <dbReference type="SAM" id="SignalP"/>
    </source>
</evidence>
<feature type="signal peptide" evidence="2">
    <location>
        <begin position="1"/>
        <end position="29"/>
    </location>
</feature>
<dbReference type="HOGENOM" id="CLU_022844_0_0_1"/>
<name>U5DAV9_AMBTC</name>
<feature type="chain" id="PRO_5004658765" description="BURP domain-containing protein" evidence="2">
    <location>
        <begin position="30"/>
        <end position="444"/>
    </location>
</feature>
<dbReference type="eggNOG" id="ENOG502QU5J">
    <property type="taxonomic scope" value="Eukaryota"/>
</dbReference>
<dbReference type="InterPro" id="IPR004873">
    <property type="entry name" value="BURP_dom"/>
</dbReference>
<dbReference type="Gramene" id="ERN17518">
    <property type="protein sequence ID" value="ERN17518"/>
    <property type="gene ID" value="AMTR_s00059p00088650"/>
</dbReference>
<organism evidence="4 5">
    <name type="scientific">Amborella trichopoda</name>
    <dbReference type="NCBI Taxonomy" id="13333"/>
    <lineage>
        <taxon>Eukaryota</taxon>
        <taxon>Viridiplantae</taxon>
        <taxon>Streptophyta</taxon>
        <taxon>Embryophyta</taxon>
        <taxon>Tracheophyta</taxon>
        <taxon>Spermatophyta</taxon>
        <taxon>Magnoliopsida</taxon>
        <taxon>Amborellales</taxon>
        <taxon>Amborellaceae</taxon>
        <taxon>Amborella</taxon>
    </lineage>
</organism>
<keyword evidence="5" id="KW-1185">Reference proteome</keyword>
<reference evidence="5" key="1">
    <citation type="journal article" date="2013" name="Science">
        <title>The Amborella genome and the evolution of flowering plants.</title>
        <authorList>
            <consortium name="Amborella Genome Project"/>
        </authorList>
    </citation>
    <scope>NUCLEOTIDE SEQUENCE [LARGE SCALE GENOMIC DNA]</scope>
</reference>
<dbReference type="SMART" id="SM01045">
    <property type="entry name" value="BURP"/>
    <property type="match status" value="1"/>
</dbReference>
<feature type="compositionally biased region" description="Polar residues" evidence="1">
    <location>
        <begin position="174"/>
        <end position="189"/>
    </location>
</feature>
<sequence length="444" mass="50085">MTFTSESAMEVPTLTTVFFFVMLLICGDARVLEEQNQETPSTNDFDPENVLYYHNYAKQETASIKDFDPENVLLYHQYAKQETASTKDFDPENVLLYHNYAKQETASTKDFDPENVLLYHNYAKQETASIKGFDPENILHYHQYAKQKTPSTEGFDPKNVIWYQNYAKKDEDSNTISHHPLSSSQTASTKDFEPESSVKEMDSHSHITSHDRAPGPENVFFHMKDLKVGNKLDLYNMVDKTLAATSPLPRQEADSIPFASASLPDILRRFSIPPDSPLAKKVARNLHICESPPLMGERKFCATSLESLHDFVLSILGPKAKPQVLATTLHNGENRPPLVQSYIVKEIMLRLTPPYLPVCHPMTYPYTVFHCHVVVKTTALMVKLEGEDGSKMDAAAVCHLDTSDWDPDHVSFKVLGIKPGTEPVCHFFPETHLAFITTSLEAAV</sequence>
<dbReference type="EMBL" id="KI392312">
    <property type="protein sequence ID" value="ERN17518.1"/>
    <property type="molecule type" value="Genomic_DNA"/>
</dbReference>
<evidence type="ECO:0000259" key="3">
    <source>
        <dbReference type="PROSITE" id="PS51277"/>
    </source>
</evidence>
<dbReference type="AlphaFoldDB" id="U5DAV9"/>
<dbReference type="PROSITE" id="PS51277">
    <property type="entry name" value="BURP"/>
    <property type="match status" value="1"/>
</dbReference>